<evidence type="ECO:0000313" key="8">
    <source>
        <dbReference type="EMBL" id="CAA9391319.1"/>
    </source>
</evidence>
<keyword evidence="4" id="KW-0238">DNA-binding</keyword>
<accession>A0A6J4NST9</accession>
<evidence type="ECO:0000256" key="2">
    <source>
        <dbReference type="ARBA" id="ARBA00022490"/>
    </source>
</evidence>
<dbReference type="GO" id="GO:0005737">
    <property type="term" value="C:cytoplasm"/>
    <property type="evidence" value="ECO:0007669"/>
    <property type="project" value="UniProtKB-SubCell"/>
</dbReference>
<feature type="region of interest" description="Disordered" evidence="6">
    <location>
        <begin position="120"/>
        <end position="157"/>
    </location>
</feature>
<sequence>MNIGEASKATGVSAKMIRYYEETGLIPPAARRDSGYRDYSESDIHRLRFIRRARDLGFTVDQIGDLLGLWSDRSRASASVKAIALDHVAALRRKLQEIEGMIATLEGLAATCHGDDRPDCPIIDGLSSEAEAPPPKLSRRRFGDPGNTSTRPPARQS</sequence>
<keyword evidence="2" id="KW-0963">Cytoplasm</keyword>
<feature type="domain" description="HTH merR-type" evidence="7">
    <location>
        <begin position="1"/>
        <end position="69"/>
    </location>
</feature>
<evidence type="ECO:0000256" key="4">
    <source>
        <dbReference type="ARBA" id="ARBA00023125"/>
    </source>
</evidence>
<dbReference type="InterPro" id="IPR009061">
    <property type="entry name" value="DNA-bd_dom_put_sf"/>
</dbReference>
<dbReference type="InterPro" id="IPR047057">
    <property type="entry name" value="MerR_fam"/>
</dbReference>
<dbReference type="GO" id="GO:0003700">
    <property type="term" value="F:DNA-binding transcription factor activity"/>
    <property type="evidence" value="ECO:0007669"/>
    <property type="project" value="InterPro"/>
</dbReference>
<evidence type="ECO:0000256" key="5">
    <source>
        <dbReference type="ARBA" id="ARBA00023163"/>
    </source>
</evidence>
<dbReference type="Pfam" id="PF13411">
    <property type="entry name" value="MerR_1"/>
    <property type="match status" value="1"/>
</dbReference>
<dbReference type="CDD" id="cd01108">
    <property type="entry name" value="HTH_CueR"/>
    <property type="match status" value="1"/>
</dbReference>
<evidence type="ECO:0000256" key="6">
    <source>
        <dbReference type="SAM" id="MobiDB-lite"/>
    </source>
</evidence>
<dbReference type="InterPro" id="IPR000551">
    <property type="entry name" value="MerR-type_HTH_dom"/>
</dbReference>
<proteinExistence type="predicted"/>
<dbReference type="SUPFAM" id="SSF46955">
    <property type="entry name" value="Putative DNA-binding domain"/>
    <property type="match status" value="1"/>
</dbReference>
<dbReference type="PANTHER" id="PTHR30204:SF94">
    <property type="entry name" value="HEAVY METAL-DEPENDENT TRANSCRIPTIONAL REGULATOR HI_0293-RELATED"/>
    <property type="match status" value="1"/>
</dbReference>
<dbReference type="PROSITE" id="PS50937">
    <property type="entry name" value="HTH_MERR_2"/>
    <property type="match status" value="1"/>
</dbReference>
<dbReference type="EMBL" id="CADCUU010000069">
    <property type="protein sequence ID" value="CAA9391319.1"/>
    <property type="molecule type" value="Genomic_DNA"/>
</dbReference>
<evidence type="ECO:0000256" key="1">
    <source>
        <dbReference type="ARBA" id="ARBA00004496"/>
    </source>
</evidence>
<dbReference type="SMART" id="SM00422">
    <property type="entry name" value="HTH_MERR"/>
    <property type="match status" value="1"/>
</dbReference>
<dbReference type="GO" id="GO:0005507">
    <property type="term" value="F:copper ion binding"/>
    <property type="evidence" value="ECO:0007669"/>
    <property type="project" value="InterPro"/>
</dbReference>
<protein>
    <submittedName>
        <fullName evidence="8">Cu(I)-responsive transcriptional regulator</fullName>
    </submittedName>
</protein>
<keyword evidence="5" id="KW-0804">Transcription</keyword>
<dbReference type="PROSITE" id="PS00552">
    <property type="entry name" value="HTH_MERR_1"/>
    <property type="match status" value="1"/>
</dbReference>
<feature type="compositionally biased region" description="Polar residues" evidence="6">
    <location>
        <begin position="146"/>
        <end position="157"/>
    </location>
</feature>
<dbReference type="NCBIfam" id="TIGR02044">
    <property type="entry name" value="CueR"/>
    <property type="match status" value="1"/>
</dbReference>
<dbReference type="PRINTS" id="PR00040">
    <property type="entry name" value="HTHMERR"/>
</dbReference>
<dbReference type="GO" id="GO:0003677">
    <property type="term" value="F:DNA binding"/>
    <property type="evidence" value="ECO:0007669"/>
    <property type="project" value="UniProtKB-KW"/>
</dbReference>
<reference evidence="8" key="1">
    <citation type="submission" date="2020-02" db="EMBL/GenBank/DDBJ databases">
        <authorList>
            <person name="Meier V. D."/>
        </authorList>
    </citation>
    <scope>NUCLEOTIDE SEQUENCE</scope>
    <source>
        <strain evidence="8">AVDCRST_MAG15</strain>
    </source>
</reference>
<dbReference type="PANTHER" id="PTHR30204">
    <property type="entry name" value="REDOX-CYCLING DRUG-SENSING TRANSCRIPTIONAL ACTIVATOR SOXR"/>
    <property type="match status" value="1"/>
</dbReference>
<dbReference type="InterPro" id="IPR011789">
    <property type="entry name" value="CueR"/>
</dbReference>
<gene>
    <name evidence="8" type="ORF">AVDCRST_MAG15-460</name>
</gene>
<comment type="subcellular location">
    <subcellularLocation>
        <location evidence="1">Cytoplasm</location>
    </subcellularLocation>
</comment>
<evidence type="ECO:0000256" key="3">
    <source>
        <dbReference type="ARBA" id="ARBA00023015"/>
    </source>
</evidence>
<evidence type="ECO:0000259" key="7">
    <source>
        <dbReference type="PROSITE" id="PS50937"/>
    </source>
</evidence>
<organism evidence="8">
    <name type="scientific">uncultured Rubellimicrobium sp</name>
    <dbReference type="NCBI Taxonomy" id="543078"/>
    <lineage>
        <taxon>Bacteria</taxon>
        <taxon>Pseudomonadati</taxon>
        <taxon>Pseudomonadota</taxon>
        <taxon>Alphaproteobacteria</taxon>
        <taxon>Rhodobacterales</taxon>
        <taxon>Roseobacteraceae</taxon>
        <taxon>Rubellimicrobium</taxon>
        <taxon>environmental samples</taxon>
    </lineage>
</organism>
<dbReference type="Gene3D" id="1.10.1660.10">
    <property type="match status" value="1"/>
</dbReference>
<keyword evidence="3" id="KW-0805">Transcription regulation</keyword>
<dbReference type="GO" id="GO:0045893">
    <property type="term" value="P:positive regulation of DNA-templated transcription"/>
    <property type="evidence" value="ECO:0007669"/>
    <property type="project" value="InterPro"/>
</dbReference>
<name>A0A6J4NST9_9RHOB</name>
<dbReference type="AlphaFoldDB" id="A0A6J4NST9"/>